<organism evidence="1 2">
    <name type="scientific">Colletotrichum spaethianum</name>
    <dbReference type="NCBI Taxonomy" id="700344"/>
    <lineage>
        <taxon>Eukaryota</taxon>
        <taxon>Fungi</taxon>
        <taxon>Dikarya</taxon>
        <taxon>Ascomycota</taxon>
        <taxon>Pezizomycotina</taxon>
        <taxon>Sordariomycetes</taxon>
        <taxon>Hypocreomycetidae</taxon>
        <taxon>Glomerellales</taxon>
        <taxon>Glomerellaceae</taxon>
        <taxon>Colletotrichum</taxon>
        <taxon>Colletotrichum spaethianum species complex</taxon>
    </lineage>
</organism>
<dbReference type="EMBL" id="BQXU01000017">
    <property type="protein sequence ID" value="GKT46658.1"/>
    <property type="molecule type" value="Genomic_DNA"/>
</dbReference>
<dbReference type="Proteomes" id="UP001055115">
    <property type="component" value="Unassembled WGS sequence"/>
</dbReference>
<protein>
    <submittedName>
        <fullName evidence="1">Uncharacterized protein</fullName>
    </submittedName>
</protein>
<evidence type="ECO:0000313" key="1">
    <source>
        <dbReference type="EMBL" id="GKT46658.1"/>
    </source>
</evidence>
<sequence>MNDTRDSEDPCFEQWQTGISGLKGLFLGGVPAYFNGHFPNYSEHTLADLSVWTWLNLKGHSRNNAGVVNLKSNNPRETPNIIFHALFEGVGDGEDLQAVNEDMKYGIEAIEN</sequence>
<dbReference type="RefSeq" id="XP_049129008.1">
    <property type="nucleotide sequence ID" value="XM_049273051.1"/>
</dbReference>
<dbReference type="GeneID" id="73327641"/>
<dbReference type="AlphaFoldDB" id="A0AA37P2L1"/>
<name>A0AA37P2L1_9PEZI</name>
<keyword evidence="2" id="KW-1185">Reference proteome</keyword>
<gene>
    <name evidence="1" type="ORF">ColSpa_06839</name>
</gene>
<reference evidence="1 2" key="1">
    <citation type="submission" date="2022-03" db="EMBL/GenBank/DDBJ databases">
        <title>Genome data of Colletotrichum spp.</title>
        <authorList>
            <person name="Utami Y.D."/>
            <person name="Hiruma K."/>
        </authorList>
    </citation>
    <scope>NUCLEOTIDE SEQUENCE [LARGE SCALE GENOMIC DNA]</scope>
    <source>
        <strain evidence="1 2">MAFF 239500</strain>
    </source>
</reference>
<evidence type="ECO:0000313" key="2">
    <source>
        <dbReference type="Proteomes" id="UP001055115"/>
    </source>
</evidence>
<accession>A0AA37P2L1</accession>
<proteinExistence type="predicted"/>
<comment type="caution">
    <text evidence="1">The sequence shown here is derived from an EMBL/GenBank/DDBJ whole genome shotgun (WGS) entry which is preliminary data.</text>
</comment>